<dbReference type="GO" id="GO:0008270">
    <property type="term" value="F:zinc ion binding"/>
    <property type="evidence" value="ECO:0007669"/>
    <property type="project" value="InterPro"/>
</dbReference>
<organism evidence="2 3">
    <name type="scientific">Devosia insulae DS-56</name>
    <dbReference type="NCBI Taxonomy" id="1116389"/>
    <lineage>
        <taxon>Bacteria</taxon>
        <taxon>Pseudomonadati</taxon>
        <taxon>Pseudomonadota</taxon>
        <taxon>Alphaproteobacteria</taxon>
        <taxon>Hyphomicrobiales</taxon>
        <taxon>Devosiaceae</taxon>
        <taxon>Devosia</taxon>
    </lineage>
</organism>
<evidence type="ECO:0000259" key="1">
    <source>
        <dbReference type="SMART" id="SM00235"/>
    </source>
</evidence>
<comment type="caution">
    <text evidence="2">The sequence shown here is derived from an EMBL/GenBank/DDBJ whole genome shotgun (WGS) entry which is preliminary data.</text>
</comment>
<gene>
    <name evidence="2" type="ORF">VW23_007890</name>
</gene>
<dbReference type="SUPFAM" id="SSF55486">
    <property type="entry name" value="Metalloproteases ('zincins'), catalytic domain"/>
    <property type="match status" value="1"/>
</dbReference>
<name>A0A1E5XX76_9HYPH</name>
<feature type="domain" description="Peptidase metallopeptidase" evidence="1">
    <location>
        <begin position="37"/>
        <end position="187"/>
    </location>
</feature>
<dbReference type="CDD" id="cd04327">
    <property type="entry name" value="ZnMc_MMP_like_3"/>
    <property type="match status" value="1"/>
</dbReference>
<dbReference type="AlphaFoldDB" id="A0A1E5XX76"/>
<proteinExistence type="predicted"/>
<dbReference type="InterPro" id="IPR024079">
    <property type="entry name" value="MetalloPept_cat_dom_sf"/>
</dbReference>
<dbReference type="Proteomes" id="UP000095463">
    <property type="component" value="Unassembled WGS sequence"/>
</dbReference>
<dbReference type="InterPro" id="IPR006026">
    <property type="entry name" value="Peptidase_Metallo"/>
</dbReference>
<dbReference type="InterPro" id="IPR001506">
    <property type="entry name" value="Peptidase_M12A"/>
</dbReference>
<dbReference type="SMART" id="SM00235">
    <property type="entry name" value="ZnMc"/>
    <property type="match status" value="1"/>
</dbReference>
<keyword evidence="3" id="KW-1185">Reference proteome</keyword>
<evidence type="ECO:0000313" key="3">
    <source>
        <dbReference type="Proteomes" id="UP000095463"/>
    </source>
</evidence>
<protein>
    <recommendedName>
        <fullName evidence="1">Peptidase metallopeptidase domain-containing protein</fullName>
    </recommendedName>
</protein>
<accession>A0A1E5XX76</accession>
<dbReference type="EMBL" id="LAJE02000022">
    <property type="protein sequence ID" value="OEO33184.1"/>
    <property type="molecule type" value="Genomic_DNA"/>
</dbReference>
<sequence length="238" mass="26695">MPAEEVNEEHFCVCMVPETVKPEDKSALSFHRAAVLRGAKWELGAKITVSFLGGSKKLQKRVMDVANEWTKIANINFELRNEGPTDIRIAFEPGKGSWSYLGTQCRSIDKSRPTMNYGWLTDASKDDEVRRVVLHEFGHAIGLIHEHQNPQGGIKWNKPAVKKDLSGPPNNWDDAKIQNNMFKFYPKTDVIASDVDPKSIMMYPIPKAWTLDGTSAGLNSVLSPTDKSLIRNVYPGRL</sequence>
<dbReference type="OrthoDB" id="9783144at2"/>
<evidence type="ECO:0000313" key="2">
    <source>
        <dbReference type="EMBL" id="OEO33184.1"/>
    </source>
</evidence>
<dbReference type="GO" id="GO:0004222">
    <property type="term" value="F:metalloendopeptidase activity"/>
    <property type="evidence" value="ECO:0007669"/>
    <property type="project" value="InterPro"/>
</dbReference>
<dbReference type="Gene3D" id="3.40.390.10">
    <property type="entry name" value="Collagenase (Catalytic Domain)"/>
    <property type="match status" value="1"/>
</dbReference>
<dbReference type="GO" id="GO:0006508">
    <property type="term" value="P:proteolysis"/>
    <property type="evidence" value="ECO:0007669"/>
    <property type="project" value="InterPro"/>
</dbReference>
<reference evidence="2 3" key="1">
    <citation type="journal article" date="2015" name="Genome Announc.">
        <title>Genome Assemblies of Three Soil-Associated Devosia species: D. insulae, D. limi, and D. soli.</title>
        <authorList>
            <person name="Hassan Y.I."/>
            <person name="Lepp D."/>
            <person name="Zhou T."/>
        </authorList>
    </citation>
    <scope>NUCLEOTIDE SEQUENCE [LARGE SCALE GENOMIC DNA]</scope>
    <source>
        <strain evidence="2 3">DS-56</strain>
    </source>
</reference>
<dbReference type="Pfam" id="PF01400">
    <property type="entry name" value="Astacin"/>
    <property type="match status" value="1"/>
</dbReference>